<evidence type="ECO:0000256" key="1">
    <source>
        <dbReference type="ARBA" id="ARBA00022898"/>
    </source>
</evidence>
<proteinExistence type="predicted"/>
<name>A0ABZ1B079_9ACTN</name>
<dbReference type="InterPro" id="IPR036388">
    <property type="entry name" value="WH-like_DNA-bd_sf"/>
</dbReference>
<dbReference type="Proteomes" id="UP001324287">
    <property type="component" value="Chromosome"/>
</dbReference>
<dbReference type="InterPro" id="IPR051446">
    <property type="entry name" value="HTH_trans_reg/aminotransferase"/>
</dbReference>
<dbReference type="InterPro" id="IPR000524">
    <property type="entry name" value="Tscrpt_reg_HTH_GntR"/>
</dbReference>
<feature type="domain" description="HTH gntR-type" evidence="5">
    <location>
        <begin position="15"/>
        <end position="83"/>
    </location>
</feature>
<reference evidence="6 7" key="1">
    <citation type="submission" date="2023-12" db="EMBL/GenBank/DDBJ databases">
        <title>Blastococcus brunescens sp. nov., an actonobacterium isolated from sandstone collected in sahara desert.</title>
        <authorList>
            <person name="Gtari M."/>
            <person name="Ghodhbane F."/>
        </authorList>
    </citation>
    <scope>NUCLEOTIDE SEQUENCE [LARGE SCALE GENOMIC DNA]</scope>
    <source>
        <strain evidence="6 7">BMG 8361</strain>
    </source>
</reference>
<evidence type="ECO:0000256" key="3">
    <source>
        <dbReference type="ARBA" id="ARBA00023125"/>
    </source>
</evidence>
<organism evidence="6 7">
    <name type="scientific">Blastococcus brunescens</name>
    <dbReference type="NCBI Taxonomy" id="1564165"/>
    <lineage>
        <taxon>Bacteria</taxon>
        <taxon>Bacillati</taxon>
        <taxon>Actinomycetota</taxon>
        <taxon>Actinomycetes</taxon>
        <taxon>Geodermatophilales</taxon>
        <taxon>Geodermatophilaceae</taxon>
        <taxon>Blastococcus</taxon>
    </lineage>
</organism>
<dbReference type="PANTHER" id="PTHR46577">
    <property type="entry name" value="HTH-TYPE TRANSCRIPTIONAL REGULATORY PROTEIN GABR"/>
    <property type="match status" value="1"/>
</dbReference>
<evidence type="ECO:0000259" key="5">
    <source>
        <dbReference type="PROSITE" id="PS50949"/>
    </source>
</evidence>
<keyword evidence="4" id="KW-0804">Transcription</keyword>
<sequence>MAAVPAVVLDRTSRTPLSVQLADALRAGAAGGALRPGDRLPSTRELATALAVSRTVTAAAYDQLLAEGGPWAAAAPAPSSSAR</sequence>
<evidence type="ECO:0000313" key="6">
    <source>
        <dbReference type="EMBL" id="WRL63128.1"/>
    </source>
</evidence>
<evidence type="ECO:0000256" key="4">
    <source>
        <dbReference type="ARBA" id="ARBA00023163"/>
    </source>
</evidence>
<dbReference type="SUPFAM" id="SSF46785">
    <property type="entry name" value="Winged helix' DNA-binding domain"/>
    <property type="match status" value="1"/>
</dbReference>
<dbReference type="Pfam" id="PF00392">
    <property type="entry name" value="GntR"/>
    <property type="match status" value="1"/>
</dbReference>
<dbReference type="RefSeq" id="WP_324274465.1">
    <property type="nucleotide sequence ID" value="NZ_CP141261.1"/>
</dbReference>
<dbReference type="PROSITE" id="PS50949">
    <property type="entry name" value="HTH_GNTR"/>
    <property type="match status" value="1"/>
</dbReference>
<gene>
    <name evidence="6" type="ORF">U6N30_25505</name>
</gene>
<dbReference type="PANTHER" id="PTHR46577:SF1">
    <property type="entry name" value="HTH-TYPE TRANSCRIPTIONAL REGULATORY PROTEIN GABR"/>
    <property type="match status" value="1"/>
</dbReference>
<keyword evidence="3" id="KW-0238">DNA-binding</keyword>
<dbReference type="InterPro" id="IPR036390">
    <property type="entry name" value="WH_DNA-bd_sf"/>
</dbReference>
<accession>A0ABZ1B079</accession>
<evidence type="ECO:0000256" key="2">
    <source>
        <dbReference type="ARBA" id="ARBA00023015"/>
    </source>
</evidence>
<keyword evidence="2" id="KW-0805">Transcription regulation</keyword>
<protein>
    <submittedName>
        <fullName evidence="6">GntR family transcriptional regulator</fullName>
    </submittedName>
</protein>
<evidence type="ECO:0000313" key="7">
    <source>
        <dbReference type="Proteomes" id="UP001324287"/>
    </source>
</evidence>
<dbReference type="Gene3D" id="1.10.10.10">
    <property type="entry name" value="Winged helix-like DNA-binding domain superfamily/Winged helix DNA-binding domain"/>
    <property type="match status" value="1"/>
</dbReference>
<keyword evidence="1" id="KW-0663">Pyridoxal phosphate</keyword>
<dbReference type="EMBL" id="CP141261">
    <property type="protein sequence ID" value="WRL63128.1"/>
    <property type="molecule type" value="Genomic_DNA"/>
</dbReference>
<keyword evidence="7" id="KW-1185">Reference proteome</keyword>